<dbReference type="OrthoDB" id="9760333at2"/>
<evidence type="ECO:0000259" key="14">
    <source>
        <dbReference type="Pfam" id="PF00593"/>
    </source>
</evidence>
<evidence type="ECO:0000256" key="6">
    <source>
        <dbReference type="ARBA" id="ARBA00023004"/>
    </source>
</evidence>
<dbReference type="Proteomes" id="UP000282837">
    <property type="component" value="Unassembled WGS sequence"/>
</dbReference>
<dbReference type="GO" id="GO:0009279">
    <property type="term" value="C:cell outer membrane"/>
    <property type="evidence" value="ECO:0007669"/>
    <property type="project" value="UniProtKB-SubCell"/>
</dbReference>
<keyword evidence="7" id="KW-0406">Ion transport</keyword>
<evidence type="ECO:0000256" key="8">
    <source>
        <dbReference type="ARBA" id="ARBA00023077"/>
    </source>
</evidence>
<evidence type="ECO:0000256" key="4">
    <source>
        <dbReference type="ARBA" id="ARBA00022496"/>
    </source>
</evidence>
<evidence type="ECO:0000259" key="15">
    <source>
        <dbReference type="Pfam" id="PF07715"/>
    </source>
</evidence>
<evidence type="ECO:0000256" key="13">
    <source>
        <dbReference type="SAM" id="SignalP"/>
    </source>
</evidence>
<keyword evidence="13" id="KW-0732">Signal</keyword>
<keyword evidence="9 11" id="KW-0472">Membrane</keyword>
<dbReference type="InterPro" id="IPR000531">
    <property type="entry name" value="Beta-barrel_TonB"/>
</dbReference>
<evidence type="ECO:0000256" key="9">
    <source>
        <dbReference type="ARBA" id="ARBA00023136"/>
    </source>
</evidence>
<feature type="signal peptide" evidence="13">
    <location>
        <begin position="1"/>
        <end position="30"/>
    </location>
</feature>
<dbReference type="AlphaFoldDB" id="A0A3S2VQX1"/>
<evidence type="ECO:0000256" key="3">
    <source>
        <dbReference type="ARBA" id="ARBA00022452"/>
    </source>
</evidence>
<keyword evidence="17" id="KW-1185">Reference proteome</keyword>
<keyword evidence="10 11" id="KW-0998">Cell outer membrane</keyword>
<evidence type="ECO:0000256" key="2">
    <source>
        <dbReference type="ARBA" id="ARBA00022448"/>
    </source>
</evidence>
<keyword evidence="6" id="KW-0408">Iron</keyword>
<dbReference type="PANTHER" id="PTHR32552">
    <property type="entry name" value="FERRICHROME IRON RECEPTOR-RELATED"/>
    <property type="match status" value="1"/>
</dbReference>
<keyword evidence="8 12" id="KW-0798">TonB box</keyword>
<feature type="domain" description="TonB-dependent receptor plug" evidence="15">
    <location>
        <begin position="50"/>
        <end position="161"/>
    </location>
</feature>
<accession>A0A3S2VQX1</accession>
<comment type="similarity">
    <text evidence="11 12">Belongs to the TonB-dependent receptor family.</text>
</comment>
<dbReference type="InterPro" id="IPR039426">
    <property type="entry name" value="TonB-dep_rcpt-like"/>
</dbReference>
<feature type="domain" description="TonB-dependent receptor-like beta-barrel" evidence="14">
    <location>
        <begin position="300"/>
        <end position="743"/>
    </location>
</feature>
<feature type="chain" id="PRO_5018751305" evidence="13">
    <location>
        <begin position="31"/>
        <end position="778"/>
    </location>
</feature>
<evidence type="ECO:0000256" key="11">
    <source>
        <dbReference type="PROSITE-ProRule" id="PRU01360"/>
    </source>
</evidence>
<keyword evidence="16" id="KW-0675">Receptor</keyword>
<evidence type="ECO:0000256" key="7">
    <source>
        <dbReference type="ARBA" id="ARBA00023065"/>
    </source>
</evidence>
<reference evidence="16 17" key="1">
    <citation type="submission" date="2019-01" db="EMBL/GenBank/DDBJ databases">
        <authorList>
            <person name="Chen W.-M."/>
        </authorList>
    </citation>
    <scope>NUCLEOTIDE SEQUENCE [LARGE SCALE GENOMIC DNA]</scope>
    <source>
        <strain evidence="16 17">FSY-9</strain>
    </source>
</reference>
<evidence type="ECO:0000256" key="10">
    <source>
        <dbReference type="ARBA" id="ARBA00023237"/>
    </source>
</evidence>
<evidence type="ECO:0000256" key="1">
    <source>
        <dbReference type="ARBA" id="ARBA00004571"/>
    </source>
</evidence>
<dbReference type="InterPro" id="IPR036942">
    <property type="entry name" value="Beta-barrel_TonB_sf"/>
</dbReference>
<evidence type="ECO:0000256" key="12">
    <source>
        <dbReference type="RuleBase" id="RU003357"/>
    </source>
</evidence>
<dbReference type="Gene3D" id="2.40.170.20">
    <property type="entry name" value="TonB-dependent receptor, beta-barrel domain"/>
    <property type="match status" value="1"/>
</dbReference>
<evidence type="ECO:0000256" key="5">
    <source>
        <dbReference type="ARBA" id="ARBA00022692"/>
    </source>
</evidence>
<dbReference type="EMBL" id="SACO01000016">
    <property type="protein sequence ID" value="RVU03353.1"/>
    <property type="molecule type" value="Genomic_DNA"/>
</dbReference>
<dbReference type="GO" id="GO:0006826">
    <property type="term" value="P:iron ion transport"/>
    <property type="evidence" value="ECO:0007669"/>
    <property type="project" value="UniProtKB-KW"/>
</dbReference>
<keyword evidence="2 11" id="KW-0813">Transport</keyword>
<dbReference type="Gene3D" id="2.170.130.10">
    <property type="entry name" value="TonB-dependent receptor, plug domain"/>
    <property type="match status" value="1"/>
</dbReference>
<proteinExistence type="inferred from homology"/>
<keyword evidence="4" id="KW-0410">Iron transport</keyword>
<sequence>MANEGWIMKRNICAALLATISAFAVTPALAQTAGEGGDIVVTALKRETRVQDTPLAITAMSGNTLNNMGAAGIADVARSVPSLNLLASESGRTRVSIRGIQTAGEATVGVYFGEVPLTGPAGTTSDPSGSTPNLNLFDTERLEVLRGPQGTLYGSGSMGGTLRVLFKQANLKDYEGTAEASLETVKSGGTGYSVKGAVNVPIVKDMLAARLAVYRQRTGGFVDDPSIGRYNMNNTVTTGGRLMLGFRPTNNLRINFMGILQDQHTGGTSLWAPSVGLFTSGLRIFTPAIDKQKIFSLDTKWNTPIGTLSLANGYYRWDVRQTNDNTDNYTSVANSYRYCGLFQNTYAGSMLQSGAAGTTTSSSTCASSAGGYSSAQLRANYLDWAKAQMPIGNYQPRWVENLTNELRLSSDGKGRLNYTLGAFFENRKDRVDTTVFAGVAGTGEMRTPVVDLGSRFVRDVINQTAQFGEITYRPIDILSVTAGLRHYHYKKIVGGAYLGYNYFNGQTPMAYTEVNASADGFNQKYNIELKPTRDLMIYATASQGFRPGGANLTPGIPDSAKQYKADSLWNYELGLKTQWFDRKLTFNVDAYRIDWTNMQTSVTATYGNFSYISNVGSARIEGVEAELSGTPTKGLFLNGSLSVVYPRLTADQINSEVTAAGRVGHILTGIPRTTASAGAEYGWAINSDWKGMARADFTYTGKMTTQLNPTNALYRTYGKYAQVNLRAGIENERYGVYLYVRNLLDTNAVSYYSAVSGVADYISTTAPRTIGVNLRGNF</sequence>
<dbReference type="Pfam" id="PF00593">
    <property type="entry name" value="TonB_dep_Rec_b-barrel"/>
    <property type="match status" value="1"/>
</dbReference>
<dbReference type="PANTHER" id="PTHR32552:SF81">
    <property type="entry name" value="TONB-DEPENDENT OUTER MEMBRANE RECEPTOR"/>
    <property type="match status" value="1"/>
</dbReference>
<gene>
    <name evidence="16" type="ORF">EOE18_16160</name>
</gene>
<dbReference type="PROSITE" id="PS52016">
    <property type="entry name" value="TONB_DEPENDENT_REC_3"/>
    <property type="match status" value="1"/>
</dbReference>
<dbReference type="InterPro" id="IPR037066">
    <property type="entry name" value="Plug_dom_sf"/>
</dbReference>
<comment type="caution">
    <text evidence="16">The sequence shown here is derived from an EMBL/GenBank/DDBJ whole genome shotgun (WGS) entry which is preliminary data.</text>
</comment>
<keyword evidence="3 11" id="KW-1134">Transmembrane beta strand</keyword>
<dbReference type="Pfam" id="PF07715">
    <property type="entry name" value="Plug"/>
    <property type="match status" value="1"/>
</dbReference>
<dbReference type="InterPro" id="IPR012910">
    <property type="entry name" value="Plug_dom"/>
</dbReference>
<keyword evidence="5 11" id="KW-0812">Transmembrane</keyword>
<evidence type="ECO:0000313" key="17">
    <source>
        <dbReference type="Proteomes" id="UP000282837"/>
    </source>
</evidence>
<comment type="subcellular location">
    <subcellularLocation>
        <location evidence="1 11">Cell outer membrane</location>
        <topology evidence="1 11">Multi-pass membrane protein</topology>
    </subcellularLocation>
</comment>
<protein>
    <submittedName>
        <fullName evidence="16">TonB-dependent receptor</fullName>
    </submittedName>
</protein>
<name>A0A3S2VQX1_9SPHN</name>
<organism evidence="16 17">
    <name type="scientific">Novosphingobium umbonatum</name>
    <dbReference type="NCBI Taxonomy" id="1908524"/>
    <lineage>
        <taxon>Bacteria</taxon>
        <taxon>Pseudomonadati</taxon>
        <taxon>Pseudomonadota</taxon>
        <taxon>Alphaproteobacteria</taxon>
        <taxon>Sphingomonadales</taxon>
        <taxon>Sphingomonadaceae</taxon>
        <taxon>Novosphingobium</taxon>
    </lineage>
</organism>
<evidence type="ECO:0000313" key="16">
    <source>
        <dbReference type="EMBL" id="RVU03353.1"/>
    </source>
</evidence>
<dbReference type="SUPFAM" id="SSF56935">
    <property type="entry name" value="Porins"/>
    <property type="match status" value="1"/>
</dbReference>